<feature type="non-terminal residue" evidence="1">
    <location>
        <position position="1"/>
    </location>
</feature>
<protein>
    <submittedName>
        <fullName evidence="1">Uncharacterized protein</fullName>
    </submittedName>
</protein>
<accession>A0A4Y2LHQ7</accession>
<name>A0A4Y2LHQ7_ARAVE</name>
<gene>
    <name evidence="1" type="ORF">AVEN_127446_1</name>
</gene>
<sequence length="13" mass="1416">AYATILKALHDSL</sequence>
<organism evidence="1 2">
    <name type="scientific">Araneus ventricosus</name>
    <name type="common">Orbweaver spider</name>
    <name type="synonym">Epeira ventricosa</name>
    <dbReference type="NCBI Taxonomy" id="182803"/>
    <lineage>
        <taxon>Eukaryota</taxon>
        <taxon>Metazoa</taxon>
        <taxon>Ecdysozoa</taxon>
        <taxon>Arthropoda</taxon>
        <taxon>Chelicerata</taxon>
        <taxon>Arachnida</taxon>
        <taxon>Araneae</taxon>
        <taxon>Araneomorphae</taxon>
        <taxon>Entelegynae</taxon>
        <taxon>Araneoidea</taxon>
        <taxon>Araneidae</taxon>
        <taxon>Araneus</taxon>
    </lineage>
</organism>
<evidence type="ECO:0000313" key="2">
    <source>
        <dbReference type="Proteomes" id="UP000499080"/>
    </source>
</evidence>
<comment type="caution">
    <text evidence="1">The sequence shown here is derived from an EMBL/GenBank/DDBJ whole genome shotgun (WGS) entry which is preliminary data.</text>
</comment>
<dbReference type="EMBL" id="BGPR01005793">
    <property type="protein sequence ID" value="GBN13493.1"/>
    <property type="molecule type" value="Genomic_DNA"/>
</dbReference>
<feature type="non-terminal residue" evidence="1">
    <location>
        <position position="13"/>
    </location>
</feature>
<evidence type="ECO:0000313" key="1">
    <source>
        <dbReference type="EMBL" id="GBN13493.1"/>
    </source>
</evidence>
<dbReference type="Proteomes" id="UP000499080">
    <property type="component" value="Unassembled WGS sequence"/>
</dbReference>
<reference evidence="1 2" key="1">
    <citation type="journal article" date="2019" name="Sci. Rep.">
        <title>Orb-weaving spider Araneus ventricosus genome elucidates the spidroin gene catalogue.</title>
        <authorList>
            <person name="Kono N."/>
            <person name="Nakamura H."/>
            <person name="Ohtoshi R."/>
            <person name="Moran D.A.P."/>
            <person name="Shinohara A."/>
            <person name="Yoshida Y."/>
            <person name="Fujiwara M."/>
            <person name="Mori M."/>
            <person name="Tomita M."/>
            <person name="Arakawa K."/>
        </authorList>
    </citation>
    <scope>NUCLEOTIDE SEQUENCE [LARGE SCALE GENOMIC DNA]</scope>
</reference>
<proteinExistence type="predicted"/>
<keyword evidence="2" id="KW-1185">Reference proteome</keyword>